<dbReference type="GO" id="GO:0005829">
    <property type="term" value="C:cytosol"/>
    <property type="evidence" value="ECO:0007669"/>
    <property type="project" value="TreeGrafter"/>
</dbReference>
<keyword evidence="6" id="KW-0479">Metal-binding</keyword>
<dbReference type="Gene3D" id="3.90.105.10">
    <property type="entry name" value="Molybdopterin biosynthesis moea protein, domain 2"/>
    <property type="match status" value="1"/>
</dbReference>
<dbReference type="RefSeq" id="WP_191251274.1">
    <property type="nucleotide sequence ID" value="NZ_BNCI01000001.1"/>
</dbReference>
<evidence type="ECO:0000259" key="7">
    <source>
        <dbReference type="SMART" id="SM00852"/>
    </source>
</evidence>
<comment type="similarity">
    <text evidence="3 6">Belongs to the MoeA family.</text>
</comment>
<dbReference type="PANTHER" id="PTHR10192">
    <property type="entry name" value="MOLYBDOPTERIN BIOSYNTHESIS PROTEIN"/>
    <property type="match status" value="1"/>
</dbReference>
<dbReference type="GO" id="GO:0046872">
    <property type="term" value="F:metal ion binding"/>
    <property type="evidence" value="ECO:0007669"/>
    <property type="project" value="UniProtKB-UniRule"/>
</dbReference>
<dbReference type="InterPro" id="IPR036135">
    <property type="entry name" value="MoeA_linker/N_sf"/>
</dbReference>
<dbReference type="InterPro" id="IPR036425">
    <property type="entry name" value="MoaB/Mog-like_dom_sf"/>
</dbReference>
<dbReference type="Pfam" id="PF03453">
    <property type="entry name" value="MoeA_N"/>
    <property type="match status" value="1"/>
</dbReference>
<dbReference type="Gene3D" id="2.170.190.11">
    <property type="entry name" value="Molybdopterin biosynthesis moea protein, domain 3"/>
    <property type="match status" value="1"/>
</dbReference>
<dbReference type="InterPro" id="IPR001453">
    <property type="entry name" value="MoaB/Mog_dom"/>
</dbReference>
<gene>
    <name evidence="8" type="primary">moeA</name>
    <name evidence="8" type="ORF">GCM10017044_14300</name>
</gene>
<dbReference type="Proteomes" id="UP000630923">
    <property type="component" value="Unassembled WGS sequence"/>
</dbReference>
<evidence type="ECO:0000256" key="4">
    <source>
        <dbReference type="ARBA" id="ARBA00023150"/>
    </source>
</evidence>
<reference evidence="8" key="2">
    <citation type="submission" date="2020-09" db="EMBL/GenBank/DDBJ databases">
        <authorList>
            <person name="Sun Q."/>
            <person name="Kim S."/>
        </authorList>
    </citation>
    <scope>NUCLEOTIDE SEQUENCE</scope>
    <source>
        <strain evidence="8">KCTC 42590</strain>
    </source>
</reference>
<comment type="pathway">
    <text evidence="2 6">Cofactor biosynthesis; molybdopterin biosynthesis.</text>
</comment>
<keyword evidence="6" id="KW-0808">Transferase</keyword>
<dbReference type="GO" id="GO:0006777">
    <property type="term" value="P:Mo-molybdopterin cofactor biosynthetic process"/>
    <property type="evidence" value="ECO:0007669"/>
    <property type="project" value="UniProtKB-UniRule"/>
</dbReference>
<evidence type="ECO:0000256" key="3">
    <source>
        <dbReference type="ARBA" id="ARBA00010763"/>
    </source>
</evidence>
<evidence type="ECO:0000256" key="5">
    <source>
        <dbReference type="ARBA" id="ARBA00047317"/>
    </source>
</evidence>
<dbReference type="Pfam" id="PF03454">
    <property type="entry name" value="MoeA_C"/>
    <property type="match status" value="1"/>
</dbReference>
<dbReference type="Pfam" id="PF00994">
    <property type="entry name" value="MoCF_biosynth"/>
    <property type="match status" value="1"/>
</dbReference>
<accession>A0A919E584</accession>
<evidence type="ECO:0000313" key="8">
    <source>
        <dbReference type="EMBL" id="GHF20560.1"/>
    </source>
</evidence>
<dbReference type="AlphaFoldDB" id="A0A919E584"/>
<evidence type="ECO:0000313" key="9">
    <source>
        <dbReference type="Proteomes" id="UP000630923"/>
    </source>
</evidence>
<dbReference type="PANTHER" id="PTHR10192:SF5">
    <property type="entry name" value="GEPHYRIN"/>
    <property type="match status" value="1"/>
</dbReference>
<dbReference type="SUPFAM" id="SSF63867">
    <property type="entry name" value="MoeA C-terminal domain-like"/>
    <property type="match status" value="1"/>
</dbReference>
<dbReference type="InterPro" id="IPR036688">
    <property type="entry name" value="MoeA_C_domain_IV_sf"/>
</dbReference>
<evidence type="ECO:0000256" key="6">
    <source>
        <dbReference type="RuleBase" id="RU365090"/>
    </source>
</evidence>
<name>A0A919E584_9PROT</name>
<dbReference type="SUPFAM" id="SSF53218">
    <property type="entry name" value="Molybdenum cofactor biosynthesis proteins"/>
    <property type="match status" value="1"/>
</dbReference>
<dbReference type="InterPro" id="IPR005111">
    <property type="entry name" value="MoeA_C_domain_IV"/>
</dbReference>
<dbReference type="CDD" id="cd00887">
    <property type="entry name" value="MoeA"/>
    <property type="match status" value="1"/>
</dbReference>
<organism evidence="8 9">
    <name type="scientific">Kordiimonas sediminis</name>
    <dbReference type="NCBI Taxonomy" id="1735581"/>
    <lineage>
        <taxon>Bacteria</taxon>
        <taxon>Pseudomonadati</taxon>
        <taxon>Pseudomonadota</taxon>
        <taxon>Alphaproteobacteria</taxon>
        <taxon>Kordiimonadales</taxon>
        <taxon>Kordiimonadaceae</taxon>
        <taxon>Kordiimonas</taxon>
    </lineage>
</organism>
<dbReference type="EMBL" id="BNCI01000001">
    <property type="protein sequence ID" value="GHF20560.1"/>
    <property type="molecule type" value="Genomic_DNA"/>
</dbReference>
<protein>
    <recommendedName>
        <fullName evidence="6">Molybdopterin molybdenumtransferase</fullName>
        <ecNumber evidence="6">2.10.1.1</ecNumber>
    </recommendedName>
</protein>
<dbReference type="InterPro" id="IPR038987">
    <property type="entry name" value="MoeA-like"/>
</dbReference>
<keyword evidence="4 6" id="KW-0501">Molybdenum cofactor biosynthesis</keyword>
<comment type="caution">
    <text evidence="8">The sequence shown here is derived from an EMBL/GenBank/DDBJ whole genome shotgun (WGS) entry which is preliminary data.</text>
</comment>
<reference evidence="8" key="1">
    <citation type="journal article" date="2014" name="Int. J. Syst. Evol. Microbiol.">
        <title>Complete genome sequence of Corynebacterium casei LMG S-19264T (=DSM 44701T), isolated from a smear-ripened cheese.</title>
        <authorList>
            <consortium name="US DOE Joint Genome Institute (JGI-PGF)"/>
            <person name="Walter F."/>
            <person name="Albersmeier A."/>
            <person name="Kalinowski J."/>
            <person name="Ruckert C."/>
        </authorList>
    </citation>
    <scope>NUCLEOTIDE SEQUENCE</scope>
    <source>
        <strain evidence="8">KCTC 42590</strain>
    </source>
</reference>
<comment type="catalytic activity">
    <reaction evidence="5">
        <text>adenylyl-molybdopterin + molybdate = Mo-molybdopterin + AMP + H(+)</text>
        <dbReference type="Rhea" id="RHEA:35047"/>
        <dbReference type="ChEBI" id="CHEBI:15378"/>
        <dbReference type="ChEBI" id="CHEBI:36264"/>
        <dbReference type="ChEBI" id="CHEBI:62727"/>
        <dbReference type="ChEBI" id="CHEBI:71302"/>
        <dbReference type="ChEBI" id="CHEBI:456215"/>
        <dbReference type="EC" id="2.10.1.1"/>
    </reaction>
</comment>
<keyword evidence="6" id="KW-0500">Molybdenum</keyword>
<comment type="cofactor">
    <cofactor evidence="6">
        <name>Mg(2+)</name>
        <dbReference type="ChEBI" id="CHEBI:18420"/>
    </cofactor>
</comment>
<feature type="domain" description="MoaB/Mog" evidence="7">
    <location>
        <begin position="180"/>
        <end position="321"/>
    </location>
</feature>
<dbReference type="SMART" id="SM00852">
    <property type="entry name" value="MoCF_biosynth"/>
    <property type="match status" value="1"/>
</dbReference>
<dbReference type="NCBIfam" id="NF045515">
    <property type="entry name" value="Glp_gephyrin"/>
    <property type="match status" value="1"/>
</dbReference>
<dbReference type="EC" id="2.10.1.1" evidence="6"/>
<sequence>MISYTDALNIIMAEASPLPHTEIALTDAISMVLAEDIISSVQVPPFANSAMDGYALLAADTARDSAPSPIKLPISQSIPAGTDLLPKQLAPGTAAEIMTGAPVPPGADSVIPVEMTKRDNDTLILDAPYESERNVRAAGEDMKPGQIVARKGQCISAALVPTLCALGKGRFPVIPRPKAVWLSTGRELVDDLSAPLSPSQIYNSSGPYGESILPALGADMMWRRTVGDDGDSFREAMRDALRGDADVIISTGAVSVGKFDFVRAELEAMGATILLHRAKVKPGKPILFAKLPDGRHFFGLPGNPVSTAMGLRVFVAPFLRALSGQQPEPMIKATLKTTVKTTPRLTSFLKGNIGISEDGRLVATVLSGQESFRVAPMVDMNTWIVYPEGTENIEKGSLVDCIPFTPLEI</sequence>
<keyword evidence="6" id="KW-0460">Magnesium</keyword>
<dbReference type="Gene3D" id="3.40.980.10">
    <property type="entry name" value="MoaB/Mog-like domain"/>
    <property type="match status" value="1"/>
</dbReference>
<proteinExistence type="inferred from homology"/>
<comment type="function">
    <text evidence="1 6">Catalyzes the insertion of molybdate into adenylated molybdopterin with the concomitant release of AMP.</text>
</comment>
<dbReference type="InterPro" id="IPR005110">
    <property type="entry name" value="MoeA_linker/N"/>
</dbReference>
<dbReference type="Gene3D" id="2.40.340.10">
    <property type="entry name" value="MoeA, C-terminal, domain IV"/>
    <property type="match status" value="1"/>
</dbReference>
<evidence type="ECO:0000256" key="1">
    <source>
        <dbReference type="ARBA" id="ARBA00002901"/>
    </source>
</evidence>
<dbReference type="SUPFAM" id="SSF63882">
    <property type="entry name" value="MoeA N-terminal region -like"/>
    <property type="match status" value="1"/>
</dbReference>
<keyword evidence="9" id="KW-1185">Reference proteome</keyword>
<evidence type="ECO:0000256" key="2">
    <source>
        <dbReference type="ARBA" id="ARBA00005046"/>
    </source>
</evidence>
<dbReference type="GO" id="GO:0061599">
    <property type="term" value="F:molybdopterin molybdotransferase activity"/>
    <property type="evidence" value="ECO:0007669"/>
    <property type="project" value="UniProtKB-UniRule"/>
</dbReference>